<evidence type="ECO:0000313" key="4">
    <source>
        <dbReference type="Proteomes" id="UP000231358"/>
    </source>
</evidence>
<dbReference type="InterPro" id="IPR006461">
    <property type="entry name" value="PLAC_motif_containing"/>
</dbReference>
<name>A0A2G7FU07_9EURO</name>
<gene>
    <name evidence="3" type="ORF">AARAC_007673</name>
</gene>
<protein>
    <submittedName>
        <fullName evidence="3">DUF614 domain protein</fullName>
    </submittedName>
</protein>
<dbReference type="NCBIfam" id="TIGR01571">
    <property type="entry name" value="A_thal_Cys_rich"/>
    <property type="match status" value="1"/>
</dbReference>
<dbReference type="STRING" id="656916.A0A2G7FU07"/>
<dbReference type="Pfam" id="PF04749">
    <property type="entry name" value="PLAC8"/>
    <property type="match status" value="1"/>
</dbReference>
<dbReference type="EMBL" id="NEXV01000425">
    <property type="protein sequence ID" value="PIG83755.1"/>
    <property type="molecule type" value="Genomic_DNA"/>
</dbReference>
<dbReference type="AlphaFoldDB" id="A0A2G7FU07"/>
<sequence>MGTSTTMSVLFFISFFFLAKRARSSRPHSFIPTLDTRLHTPVPPNDTFLQLTTSHTRTLQKPTTTTPTTKSQELRKMGAPESESPAVQQQNEWSNGFWDCCSPAGTCFWGCCLPCCLFGKTQSRLEDPQLKEYSYMNGNCCLYYLTAQVGFHWVLLMIRRGEIRQRFGIEGSGVSDCCSSYWCPCCVIMQHEKEIEAQSERPQTGYQAPAGMAYAPQ</sequence>
<evidence type="ECO:0000313" key="3">
    <source>
        <dbReference type="EMBL" id="PIG83755.1"/>
    </source>
</evidence>
<feature type="region of interest" description="Disordered" evidence="1">
    <location>
        <begin position="57"/>
        <end position="86"/>
    </location>
</feature>
<feature type="chain" id="PRO_5013909581" evidence="2">
    <location>
        <begin position="25"/>
        <end position="217"/>
    </location>
</feature>
<feature type="region of interest" description="Disordered" evidence="1">
    <location>
        <begin position="198"/>
        <end position="217"/>
    </location>
</feature>
<dbReference type="Proteomes" id="UP000231358">
    <property type="component" value="Unassembled WGS sequence"/>
</dbReference>
<dbReference type="PANTHER" id="PTHR15907">
    <property type="entry name" value="DUF614 FAMILY PROTEIN-RELATED"/>
    <property type="match status" value="1"/>
</dbReference>
<keyword evidence="2" id="KW-0732">Signal</keyword>
<keyword evidence="4" id="KW-1185">Reference proteome</keyword>
<organism evidence="3 4">
    <name type="scientific">Aspergillus arachidicola</name>
    <dbReference type="NCBI Taxonomy" id="656916"/>
    <lineage>
        <taxon>Eukaryota</taxon>
        <taxon>Fungi</taxon>
        <taxon>Dikarya</taxon>
        <taxon>Ascomycota</taxon>
        <taxon>Pezizomycotina</taxon>
        <taxon>Eurotiomycetes</taxon>
        <taxon>Eurotiomycetidae</taxon>
        <taxon>Eurotiales</taxon>
        <taxon>Aspergillaceae</taxon>
        <taxon>Aspergillus</taxon>
        <taxon>Aspergillus subgen. Circumdati</taxon>
    </lineage>
</organism>
<accession>A0A2G7FU07</accession>
<evidence type="ECO:0000256" key="1">
    <source>
        <dbReference type="SAM" id="MobiDB-lite"/>
    </source>
</evidence>
<comment type="caution">
    <text evidence="3">The sequence shown here is derived from an EMBL/GenBank/DDBJ whole genome shotgun (WGS) entry which is preliminary data.</text>
</comment>
<proteinExistence type="predicted"/>
<feature type="signal peptide" evidence="2">
    <location>
        <begin position="1"/>
        <end position="24"/>
    </location>
</feature>
<evidence type="ECO:0000256" key="2">
    <source>
        <dbReference type="SAM" id="SignalP"/>
    </source>
</evidence>
<reference evidence="3 4" key="1">
    <citation type="submission" date="2017-05" db="EMBL/GenBank/DDBJ databases">
        <title>Genome sequence for an aflatoxigenic pathogen of Argentinian peanut, Aspergillus arachidicola.</title>
        <authorList>
            <person name="Moore G."/>
            <person name="Beltz S.B."/>
            <person name="Mack B.M."/>
        </authorList>
    </citation>
    <scope>NUCLEOTIDE SEQUENCE [LARGE SCALE GENOMIC DNA]</scope>
    <source>
        <strain evidence="3 4">CBS 117610</strain>
    </source>
</reference>